<protein>
    <submittedName>
        <fullName evidence="1">Uncharacterized protein</fullName>
    </submittedName>
</protein>
<dbReference type="Proteomes" id="UP000622890">
    <property type="component" value="Unassembled WGS sequence"/>
</dbReference>
<dbReference type="RefSeq" id="WP_200592766.1">
    <property type="nucleotide sequence ID" value="NZ_JAEPBG010000006.1"/>
</dbReference>
<dbReference type="EMBL" id="JAEPBG010000006">
    <property type="protein sequence ID" value="MBK4735880.1"/>
    <property type="molecule type" value="Genomic_DNA"/>
</dbReference>
<keyword evidence="2" id="KW-1185">Reference proteome</keyword>
<organism evidence="1 2">
    <name type="scientific">Noviherbaspirillum pedocola</name>
    <dbReference type="NCBI Taxonomy" id="2801341"/>
    <lineage>
        <taxon>Bacteria</taxon>
        <taxon>Pseudomonadati</taxon>
        <taxon>Pseudomonadota</taxon>
        <taxon>Betaproteobacteria</taxon>
        <taxon>Burkholderiales</taxon>
        <taxon>Oxalobacteraceae</taxon>
        <taxon>Noviherbaspirillum</taxon>
    </lineage>
</organism>
<reference evidence="1" key="1">
    <citation type="submission" date="2021-01" db="EMBL/GenBank/DDBJ databases">
        <title>Genome sequence of strain Noviherbaspirillum sp. DKR-6.</title>
        <authorList>
            <person name="Chaudhary D.K."/>
        </authorList>
    </citation>
    <scope>NUCLEOTIDE SEQUENCE</scope>
    <source>
        <strain evidence="1">DKR-6</strain>
    </source>
</reference>
<gene>
    <name evidence="1" type="ORF">JJB74_14770</name>
</gene>
<sequence>MEISFAFTVIVMGIGYGCGWQQGPLLAYTTLLNAEFELGLTGTAF</sequence>
<accession>A0A934W731</accession>
<dbReference type="AlphaFoldDB" id="A0A934W731"/>
<name>A0A934W731_9BURK</name>
<evidence type="ECO:0000313" key="2">
    <source>
        <dbReference type="Proteomes" id="UP000622890"/>
    </source>
</evidence>
<comment type="caution">
    <text evidence="1">The sequence shown here is derived from an EMBL/GenBank/DDBJ whole genome shotgun (WGS) entry which is preliminary data.</text>
</comment>
<evidence type="ECO:0000313" key="1">
    <source>
        <dbReference type="EMBL" id="MBK4735880.1"/>
    </source>
</evidence>
<proteinExistence type="predicted"/>